<gene>
    <name evidence="1" type="ORF">E4T80_06170</name>
</gene>
<comment type="caution">
    <text evidence="1">The sequence shown here is derived from an EMBL/GenBank/DDBJ whole genome shotgun (WGS) entry which is preliminary data.</text>
</comment>
<name>A0A4Y9K0J7_9PAST</name>
<accession>A0A4Y9K0J7</accession>
<evidence type="ECO:0000313" key="1">
    <source>
        <dbReference type="EMBL" id="TFV10297.1"/>
    </source>
</evidence>
<dbReference type="EMBL" id="SPPA01000011">
    <property type="protein sequence ID" value="TFV10297.1"/>
    <property type="molecule type" value="Genomic_DNA"/>
</dbReference>
<dbReference type="RefSeq" id="WP_135056152.1">
    <property type="nucleotide sequence ID" value="NZ_JADGLC010000011.1"/>
</dbReference>
<proteinExistence type="predicted"/>
<reference evidence="1 2" key="1">
    <citation type="submission" date="2019-03" db="EMBL/GenBank/DDBJ databases">
        <title>Diversity of the mouse oral microbiome.</title>
        <authorList>
            <person name="Joseph S."/>
            <person name="Aduse-Opoku J."/>
            <person name="Curtis M."/>
            <person name="Wade W."/>
            <person name="Hashim A."/>
        </authorList>
    </citation>
    <scope>NUCLEOTIDE SEQUENCE [LARGE SCALE GENOMIC DNA]</scope>
    <source>
        <strain evidence="1 2">WT12</strain>
    </source>
</reference>
<organism evidence="1 2">
    <name type="scientific">Muribacter muris</name>
    <dbReference type="NCBI Taxonomy" id="67855"/>
    <lineage>
        <taxon>Bacteria</taxon>
        <taxon>Pseudomonadati</taxon>
        <taxon>Pseudomonadota</taxon>
        <taxon>Gammaproteobacteria</taxon>
        <taxon>Pasteurellales</taxon>
        <taxon>Pasteurellaceae</taxon>
        <taxon>Muribacter</taxon>
    </lineage>
</organism>
<dbReference type="Proteomes" id="UP000297396">
    <property type="component" value="Unassembled WGS sequence"/>
</dbReference>
<sequence length="114" mass="13347">MEHKRYPFHDQGIIGFLYNERNASLEIYLNNGQKIGFDHVIFFEFTDISMQNIIFDLYLLTAQDLNDDLCHTFPTLHFYRHNDELAYFHIAATCGCEAIIICPQARDFILPSPD</sequence>
<protein>
    <submittedName>
        <fullName evidence="1">Uncharacterized protein</fullName>
    </submittedName>
</protein>
<evidence type="ECO:0000313" key="2">
    <source>
        <dbReference type="Proteomes" id="UP000297396"/>
    </source>
</evidence>
<dbReference type="AlphaFoldDB" id="A0A4Y9K0J7"/>